<sequence length="289" mass="32966">MKQRIGLVLEGGGVRGAYTAGALAWLQDHQIHFDYSVGISSGAAYLCCYLCNDEHTPKNMATIYAADPHLVGVYALFHCGYYVDYRKIFETYLLGKEHMSIAKIREEKPDMEIGAYDLNQGKTIYFGPEDLDDQLNVIRGACSLPVASEIVDWHGYRLLDGGITKMIPIERAIEKGCTKCLVITTKPADYVRPDSSKIVIWLMKHIYKECPQVAKDYKVRKENYYKQRKIIDDMIAQGNAVNILPSLDIKVSRWKGNHDNCVKLYDLGYQDMETRKEEVYALLQEDQDE</sequence>
<gene>
    <name evidence="6" type="ORF">MOZ60_05295</name>
</gene>
<evidence type="ECO:0000256" key="1">
    <source>
        <dbReference type="ARBA" id="ARBA00022801"/>
    </source>
</evidence>
<keyword evidence="2 4" id="KW-0442">Lipid degradation</keyword>
<feature type="short sequence motif" description="DGA/G" evidence="4">
    <location>
        <begin position="160"/>
        <end position="162"/>
    </location>
</feature>
<keyword evidence="7" id="KW-1185">Reference proteome</keyword>
<keyword evidence="1 4" id="KW-0378">Hydrolase</keyword>
<feature type="domain" description="PNPLA" evidence="5">
    <location>
        <begin position="7"/>
        <end position="173"/>
    </location>
</feature>
<dbReference type="Pfam" id="PF19890">
    <property type="entry name" value="DUF6363"/>
    <property type="match status" value="1"/>
</dbReference>
<proteinExistence type="predicted"/>
<dbReference type="AlphaFoldDB" id="A0AB35U491"/>
<reference evidence="6 7" key="1">
    <citation type="submission" date="2022-03" db="EMBL/GenBank/DDBJ databases">
        <title>Novel taxa within the pig intestine.</title>
        <authorList>
            <person name="Wylensek D."/>
            <person name="Bishof K."/>
            <person name="Afrizal A."/>
            <person name="Clavel T."/>
        </authorList>
    </citation>
    <scope>NUCLEOTIDE SEQUENCE [LARGE SCALE GENOMIC DNA]</scope>
    <source>
        <strain evidence="6 7">CLA-KB-P133</strain>
    </source>
</reference>
<name>A0AB35U491_9FIRM</name>
<evidence type="ECO:0000259" key="5">
    <source>
        <dbReference type="PROSITE" id="PS51635"/>
    </source>
</evidence>
<accession>A0AB35U491</accession>
<dbReference type="SUPFAM" id="SSF52151">
    <property type="entry name" value="FabD/lysophospholipase-like"/>
    <property type="match status" value="1"/>
</dbReference>
<dbReference type="Proteomes" id="UP001286174">
    <property type="component" value="Unassembled WGS sequence"/>
</dbReference>
<dbReference type="InterPro" id="IPR037483">
    <property type="entry name" value="YjjU-like"/>
</dbReference>
<dbReference type="Gene3D" id="3.40.1090.10">
    <property type="entry name" value="Cytosolic phospholipase A2 catalytic domain"/>
    <property type="match status" value="2"/>
</dbReference>
<dbReference type="GO" id="GO:0016787">
    <property type="term" value="F:hydrolase activity"/>
    <property type="evidence" value="ECO:0007669"/>
    <property type="project" value="UniProtKB-UniRule"/>
</dbReference>
<dbReference type="Pfam" id="PF01734">
    <property type="entry name" value="Patatin"/>
    <property type="match status" value="1"/>
</dbReference>
<dbReference type="InterPro" id="IPR050301">
    <property type="entry name" value="NTE"/>
</dbReference>
<dbReference type="EMBL" id="JALBUR010000010">
    <property type="protein sequence ID" value="MDX8419509.1"/>
    <property type="molecule type" value="Genomic_DNA"/>
</dbReference>
<dbReference type="RefSeq" id="WP_370595913.1">
    <property type="nucleotide sequence ID" value="NZ_JALBUR010000010.1"/>
</dbReference>
<dbReference type="PANTHER" id="PTHR14226">
    <property type="entry name" value="NEUROPATHY TARGET ESTERASE/SWISS CHEESE D.MELANOGASTER"/>
    <property type="match status" value="1"/>
</dbReference>
<evidence type="ECO:0000256" key="4">
    <source>
        <dbReference type="PROSITE-ProRule" id="PRU01161"/>
    </source>
</evidence>
<protein>
    <submittedName>
        <fullName evidence="6">Patatin family protein</fullName>
    </submittedName>
</protein>
<comment type="caution">
    <text evidence="6">The sequence shown here is derived from an EMBL/GenBank/DDBJ whole genome shotgun (WGS) entry which is preliminary data.</text>
</comment>
<dbReference type="CDD" id="cd07208">
    <property type="entry name" value="Pat_hypo_Ecoli_yjju_like"/>
    <property type="match status" value="1"/>
</dbReference>
<dbReference type="GO" id="GO:0016042">
    <property type="term" value="P:lipid catabolic process"/>
    <property type="evidence" value="ECO:0007669"/>
    <property type="project" value="UniProtKB-UniRule"/>
</dbReference>
<dbReference type="InterPro" id="IPR045943">
    <property type="entry name" value="DUF6363"/>
</dbReference>
<dbReference type="InterPro" id="IPR016035">
    <property type="entry name" value="Acyl_Trfase/lysoPLipase"/>
</dbReference>
<evidence type="ECO:0000256" key="3">
    <source>
        <dbReference type="ARBA" id="ARBA00023098"/>
    </source>
</evidence>
<feature type="active site" description="Proton acceptor" evidence="4">
    <location>
        <position position="160"/>
    </location>
</feature>
<feature type="short sequence motif" description="GXSXG" evidence="4">
    <location>
        <begin position="38"/>
        <end position="42"/>
    </location>
</feature>
<organism evidence="6 7">
    <name type="scientific">Grylomicrobium aquisgranensis</name>
    <dbReference type="NCBI Taxonomy" id="2926318"/>
    <lineage>
        <taxon>Bacteria</taxon>
        <taxon>Bacillati</taxon>
        <taxon>Bacillota</taxon>
        <taxon>Erysipelotrichia</taxon>
        <taxon>Erysipelotrichales</taxon>
        <taxon>Erysipelotrichaceae</taxon>
        <taxon>Grylomicrobium</taxon>
    </lineage>
</organism>
<evidence type="ECO:0000313" key="7">
    <source>
        <dbReference type="Proteomes" id="UP001286174"/>
    </source>
</evidence>
<feature type="short sequence motif" description="GXGXXG" evidence="4">
    <location>
        <begin position="11"/>
        <end position="16"/>
    </location>
</feature>
<dbReference type="PANTHER" id="PTHR14226:SF25">
    <property type="entry name" value="PHOSPHOESTERASE"/>
    <property type="match status" value="1"/>
</dbReference>
<evidence type="ECO:0000256" key="2">
    <source>
        <dbReference type="ARBA" id="ARBA00022963"/>
    </source>
</evidence>
<dbReference type="PROSITE" id="PS51635">
    <property type="entry name" value="PNPLA"/>
    <property type="match status" value="1"/>
</dbReference>
<dbReference type="InterPro" id="IPR002641">
    <property type="entry name" value="PNPLA_dom"/>
</dbReference>
<keyword evidence="3 4" id="KW-0443">Lipid metabolism</keyword>
<feature type="active site" description="Nucleophile" evidence="4">
    <location>
        <position position="40"/>
    </location>
</feature>
<evidence type="ECO:0000313" key="6">
    <source>
        <dbReference type="EMBL" id="MDX8419509.1"/>
    </source>
</evidence>